<gene>
    <name evidence="2" type="ORF">METZ01_LOCUS391876</name>
</gene>
<dbReference type="SUPFAM" id="SSF51338">
    <property type="entry name" value="Composite domain of metallo-dependent hydrolases"/>
    <property type="match status" value="1"/>
</dbReference>
<organism evidence="2">
    <name type="scientific">marine metagenome</name>
    <dbReference type="NCBI Taxonomy" id="408172"/>
    <lineage>
        <taxon>unclassified sequences</taxon>
        <taxon>metagenomes</taxon>
        <taxon>ecological metagenomes</taxon>
    </lineage>
</organism>
<dbReference type="GO" id="GO:0016810">
    <property type="term" value="F:hydrolase activity, acting on carbon-nitrogen (but not peptide) bonds"/>
    <property type="evidence" value="ECO:0007669"/>
    <property type="project" value="InterPro"/>
</dbReference>
<reference evidence="2" key="1">
    <citation type="submission" date="2018-05" db="EMBL/GenBank/DDBJ databases">
        <authorList>
            <person name="Lanie J.A."/>
            <person name="Ng W.-L."/>
            <person name="Kazmierczak K.M."/>
            <person name="Andrzejewski T.M."/>
            <person name="Davidsen T.M."/>
            <person name="Wayne K.J."/>
            <person name="Tettelin H."/>
            <person name="Glass J.I."/>
            <person name="Rusch D."/>
            <person name="Podicherti R."/>
            <person name="Tsui H.-C.T."/>
            <person name="Winkler M.E."/>
        </authorList>
    </citation>
    <scope>NUCLEOTIDE SEQUENCE</scope>
</reference>
<name>A0A382UXM4_9ZZZZ</name>
<dbReference type="Gene3D" id="3.20.20.140">
    <property type="entry name" value="Metal-dependent hydrolases"/>
    <property type="match status" value="1"/>
</dbReference>
<feature type="non-terminal residue" evidence="2">
    <location>
        <position position="168"/>
    </location>
</feature>
<evidence type="ECO:0000259" key="1">
    <source>
        <dbReference type="Pfam" id="PF01979"/>
    </source>
</evidence>
<accession>A0A382UXM4</accession>
<dbReference type="Gene3D" id="2.30.40.10">
    <property type="entry name" value="Urease, subunit C, domain 1"/>
    <property type="match status" value="1"/>
</dbReference>
<feature type="domain" description="Amidohydrolase-related" evidence="1">
    <location>
        <begin position="78"/>
        <end position="164"/>
    </location>
</feature>
<dbReference type="InterPro" id="IPR011059">
    <property type="entry name" value="Metal-dep_hydrolase_composite"/>
</dbReference>
<dbReference type="InterPro" id="IPR051781">
    <property type="entry name" value="Metallo-dep_Hydrolase"/>
</dbReference>
<dbReference type="PANTHER" id="PTHR43135:SF3">
    <property type="entry name" value="ALPHA-D-RIBOSE 1-METHYLPHOSPHONATE 5-TRIPHOSPHATE DIPHOSPHATASE"/>
    <property type="match status" value="1"/>
</dbReference>
<dbReference type="AlphaFoldDB" id="A0A382UXM4"/>
<dbReference type="InterPro" id="IPR032466">
    <property type="entry name" value="Metal_Hydrolase"/>
</dbReference>
<dbReference type="InterPro" id="IPR006680">
    <property type="entry name" value="Amidohydro-rel"/>
</dbReference>
<dbReference type="EMBL" id="UINC01147605">
    <property type="protein sequence ID" value="SVD39022.1"/>
    <property type="molecule type" value="Genomic_DNA"/>
</dbReference>
<sequence>MRRHFIAILAFLLIGLSAYSQLVSSATVIHAGLLIDGTGSEPSEEMSIIVHDGLIRSIETGFITPGPEDEYIDLGGYTIIPGLMDMHVHLASEYSSKSYLERISLNEADYAIRAVVNAKKTLLAGFTTVRNLGDSNLVTISLRNSIEEGLVDGPRIYSSGKTIATSGG</sequence>
<dbReference type="SUPFAM" id="SSF51556">
    <property type="entry name" value="Metallo-dependent hydrolases"/>
    <property type="match status" value="1"/>
</dbReference>
<proteinExistence type="predicted"/>
<dbReference type="Pfam" id="PF01979">
    <property type="entry name" value="Amidohydro_1"/>
    <property type="match status" value="1"/>
</dbReference>
<dbReference type="PANTHER" id="PTHR43135">
    <property type="entry name" value="ALPHA-D-RIBOSE 1-METHYLPHOSPHONATE 5-TRIPHOSPHATE DIPHOSPHATASE"/>
    <property type="match status" value="1"/>
</dbReference>
<protein>
    <recommendedName>
        <fullName evidence="1">Amidohydrolase-related domain-containing protein</fullName>
    </recommendedName>
</protein>
<evidence type="ECO:0000313" key="2">
    <source>
        <dbReference type="EMBL" id="SVD39022.1"/>
    </source>
</evidence>